<evidence type="ECO:0000313" key="2">
    <source>
        <dbReference type="Proteomes" id="UP000298493"/>
    </source>
</evidence>
<comment type="caution">
    <text evidence="1">The sequence shown here is derived from an EMBL/GenBank/DDBJ whole genome shotgun (WGS) entry which is preliminary data.</text>
</comment>
<dbReference type="Proteomes" id="UP000298493">
    <property type="component" value="Unassembled WGS sequence"/>
</dbReference>
<reference evidence="1 2" key="1">
    <citation type="submission" date="2019-04" db="EMBL/GenBank/DDBJ databases">
        <title>High contiguity whole genome sequence and gene annotation resource for two Venturia nashicola isolates.</title>
        <authorList>
            <person name="Prokchorchik M."/>
            <person name="Won K."/>
            <person name="Lee Y."/>
            <person name="Choi E.D."/>
            <person name="Segonzac C."/>
            <person name="Sohn K.H."/>
        </authorList>
    </citation>
    <scope>NUCLEOTIDE SEQUENCE [LARGE SCALE GENOMIC DNA]</scope>
    <source>
        <strain evidence="1 2">PRI2</strain>
    </source>
</reference>
<protein>
    <submittedName>
        <fullName evidence="1">Uncharacterized protein</fullName>
    </submittedName>
</protein>
<accession>A0A4Z1P8D9</accession>
<dbReference type="EMBL" id="SNSC02000005">
    <property type="protein sequence ID" value="TID24535.1"/>
    <property type="molecule type" value="Genomic_DNA"/>
</dbReference>
<organism evidence="1 2">
    <name type="scientific">Venturia nashicola</name>
    <dbReference type="NCBI Taxonomy" id="86259"/>
    <lineage>
        <taxon>Eukaryota</taxon>
        <taxon>Fungi</taxon>
        <taxon>Dikarya</taxon>
        <taxon>Ascomycota</taxon>
        <taxon>Pezizomycotina</taxon>
        <taxon>Dothideomycetes</taxon>
        <taxon>Pleosporomycetidae</taxon>
        <taxon>Venturiales</taxon>
        <taxon>Venturiaceae</taxon>
        <taxon>Venturia</taxon>
    </lineage>
</organism>
<proteinExistence type="predicted"/>
<gene>
    <name evidence="1" type="ORF">E6O75_ATG02900</name>
</gene>
<keyword evidence="2" id="KW-1185">Reference proteome</keyword>
<evidence type="ECO:0000313" key="1">
    <source>
        <dbReference type="EMBL" id="TID24535.1"/>
    </source>
</evidence>
<sequence length="113" mass="12971">MSFAFCLRHRFLVLVCNCRYIIGGILSPGGLSLRTFRRSYMLQEINIILSDPHETKLLGALHRDTTELAKFLMQGLNLLRVLGQELIDRDFDDWAIKTRFGRVVDVRSRGGCD</sequence>
<dbReference type="AlphaFoldDB" id="A0A4Z1P8D9"/>
<name>A0A4Z1P8D9_9PEZI</name>